<dbReference type="OrthoDB" id="8536462at2"/>
<dbReference type="Gene3D" id="1.10.10.10">
    <property type="entry name" value="Winged helix-like DNA-binding domain superfamily/Winged helix DNA-binding domain"/>
    <property type="match status" value="1"/>
</dbReference>
<keyword evidence="2" id="KW-0805">Transcription regulation</keyword>
<keyword evidence="4" id="KW-0804">Transcription</keyword>
<keyword evidence="3" id="KW-0731">Sigma factor</keyword>
<evidence type="ECO:0000256" key="3">
    <source>
        <dbReference type="ARBA" id="ARBA00023082"/>
    </source>
</evidence>
<dbReference type="GO" id="GO:0016987">
    <property type="term" value="F:sigma factor activity"/>
    <property type="evidence" value="ECO:0007669"/>
    <property type="project" value="UniProtKB-KW"/>
</dbReference>
<dbReference type="EMBL" id="AM406670">
    <property type="protein sequence ID" value="CAL95130.1"/>
    <property type="molecule type" value="Genomic_DNA"/>
</dbReference>
<dbReference type="KEGG" id="azo:azo2513"/>
<dbReference type="RefSeq" id="WP_011766240.1">
    <property type="nucleotide sequence ID" value="NC_008702.1"/>
</dbReference>
<dbReference type="InterPro" id="IPR013249">
    <property type="entry name" value="RNA_pol_sigma70_r4_t2"/>
</dbReference>
<dbReference type="Proteomes" id="UP000002588">
    <property type="component" value="Chromosome"/>
</dbReference>
<name>A1K8H5_AZOSB</name>
<dbReference type="InterPro" id="IPR007627">
    <property type="entry name" value="RNA_pol_sigma70_r2"/>
</dbReference>
<dbReference type="STRING" id="62928.azo2513"/>
<sequence length="184" mass="20522">MHTVTSSGSIADLYRNHHGWLHGLLRRRLGNACDAADLAHDAFLRLIAKPRQFDSAEGARAYLSTVAKGLCVDLWRRREVEQAWLEALSAQPEAVVPSAEHCAVILETLYEIDAMLARLPVKAAHAFVMAMAYGMTDKEVAGELGVSDRMVRKYMSQAMLHCMELQLRHELELQPQRTPALSEG</sequence>
<dbReference type="HOGENOM" id="CLU_047691_12_1_4"/>
<dbReference type="GO" id="GO:0006352">
    <property type="term" value="P:DNA-templated transcription initiation"/>
    <property type="evidence" value="ECO:0007669"/>
    <property type="project" value="InterPro"/>
</dbReference>
<evidence type="ECO:0000313" key="7">
    <source>
        <dbReference type="EMBL" id="CAL95130.1"/>
    </source>
</evidence>
<dbReference type="Gene3D" id="1.10.1740.10">
    <property type="match status" value="1"/>
</dbReference>
<dbReference type="AlphaFoldDB" id="A1K8H5"/>
<dbReference type="PANTHER" id="PTHR43133">
    <property type="entry name" value="RNA POLYMERASE ECF-TYPE SIGMA FACTO"/>
    <property type="match status" value="1"/>
</dbReference>
<organism evidence="7 8">
    <name type="scientific">Azoarcus sp. (strain BH72)</name>
    <dbReference type="NCBI Taxonomy" id="418699"/>
    <lineage>
        <taxon>Bacteria</taxon>
        <taxon>Pseudomonadati</taxon>
        <taxon>Pseudomonadota</taxon>
        <taxon>Betaproteobacteria</taxon>
        <taxon>Rhodocyclales</taxon>
        <taxon>Zoogloeaceae</taxon>
        <taxon>Azoarcus</taxon>
    </lineage>
</organism>
<evidence type="ECO:0000256" key="2">
    <source>
        <dbReference type="ARBA" id="ARBA00023015"/>
    </source>
</evidence>
<dbReference type="GO" id="GO:0003677">
    <property type="term" value="F:DNA binding"/>
    <property type="evidence" value="ECO:0007669"/>
    <property type="project" value="InterPro"/>
</dbReference>
<dbReference type="KEGG" id="aoa:dqs_2670"/>
<reference evidence="7 8" key="1">
    <citation type="journal article" date="2006" name="Nat. Biotechnol.">
        <title>Complete genome of the mutualistic, N2-fixing grass endophyte Azoarcus sp. strain BH72.</title>
        <authorList>
            <person name="Krause A."/>
            <person name="Ramakumar A."/>
            <person name="Bartels D."/>
            <person name="Battistoni F."/>
            <person name="Bekel T."/>
            <person name="Boch J."/>
            <person name="Boehm M."/>
            <person name="Friedrich F."/>
            <person name="Hurek T."/>
            <person name="Krause L."/>
            <person name="Linke B."/>
            <person name="McHardy A.C."/>
            <person name="Sarkar A."/>
            <person name="Schneiker S."/>
            <person name="Syed A.A."/>
            <person name="Thauer R."/>
            <person name="Vorhoelter F.-J."/>
            <person name="Weidner S."/>
            <person name="Puehler A."/>
            <person name="Reinhold-Hurek B."/>
            <person name="Kaiser O."/>
            <person name="Goesmann A."/>
        </authorList>
    </citation>
    <scope>NUCLEOTIDE SEQUENCE [LARGE SCALE GENOMIC DNA]</scope>
    <source>
        <strain evidence="7 8">BH72</strain>
    </source>
</reference>
<accession>A1K8H5</accession>
<evidence type="ECO:0000313" key="8">
    <source>
        <dbReference type="Proteomes" id="UP000002588"/>
    </source>
</evidence>
<protein>
    <submittedName>
        <fullName evidence="7">Sigma factor, ECF subfamily</fullName>
    </submittedName>
</protein>
<evidence type="ECO:0000256" key="4">
    <source>
        <dbReference type="ARBA" id="ARBA00023163"/>
    </source>
</evidence>
<dbReference type="PANTHER" id="PTHR43133:SF63">
    <property type="entry name" value="RNA POLYMERASE SIGMA FACTOR FECI-RELATED"/>
    <property type="match status" value="1"/>
</dbReference>
<feature type="domain" description="RNA polymerase sigma-70 region 2" evidence="5">
    <location>
        <begin position="13"/>
        <end position="78"/>
    </location>
</feature>
<dbReference type="Pfam" id="PF08281">
    <property type="entry name" value="Sigma70_r4_2"/>
    <property type="match status" value="1"/>
</dbReference>
<dbReference type="Pfam" id="PF04542">
    <property type="entry name" value="Sigma70_r2"/>
    <property type="match status" value="1"/>
</dbReference>
<keyword evidence="8" id="KW-1185">Reference proteome</keyword>
<dbReference type="InterPro" id="IPR036388">
    <property type="entry name" value="WH-like_DNA-bd_sf"/>
</dbReference>
<dbReference type="NCBIfam" id="TIGR02937">
    <property type="entry name" value="sigma70-ECF"/>
    <property type="match status" value="1"/>
</dbReference>
<evidence type="ECO:0000259" key="5">
    <source>
        <dbReference type="Pfam" id="PF04542"/>
    </source>
</evidence>
<feature type="domain" description="RNA polymerase sigma factor 70 region 4 type 2" evidence="6">
    <location>
        <begin position="111"/>
        <end position="162"/>
    </location>
</feature>
<dbReference type="InterPro" id="IPR039425">
    <property type="entry name" value="RNA_pol_sigma-70-like"/>
</dbReference>
<dbReference type="SUPFAM" id="SSF88659">
    <property type="entry name" value="Sigma3 and sigma4 domains of RNA polymerase sigma factors"/>
    <property type="match status" value="1"/>
</dbReference>
<proteinExistence type="inferred from homology"/>
<evidence type="ECO:0000259" key="6">
    <source>
        <dbReference type="Pfam" id="PF08281"/>
    </source>
</evidence>
<evidence type="ECO:0000256" key="1">
    <source>
        <dbReference type="ARBA" id="ARBA00010641"/>
    </source>
</evidence>
<comment type="similarity">
    <text evidence="1">Belongs to the sigma-70 factor family. ECF subfamily.</text>
</comment>
<dbReference type="InterPro" id="IPR013325">
    <property type="entry name" value="RNA_pol_sigma_r2"/>
</dbReference>
<gene>
    <name evidence="7" type="ordered locus">azo2513</name>
</gene>
<dbReference type="InterPro" id="IPR014284">
    <property type="entry name" value="RNA_pol_sigma-70_dom"/>
</dbReference>
<dbReference type="SUPFAM" id="SSF88946">
    <property type="entry name" value="Sigma2 domain of RNA polymerase sigma factors"/>
    <property type="match status" value="1"/>
</dbReference>
<dbReference type="InterPro" id="IPR013324">
    <property type="entry name" value="RNA_pol_sigma_r3/r4-like"/>
</dbReference>
<dbReference type="eggNOG" id="COG1595">
    <property type="taxonomic scope" value="Bacteria"/>
</dbReference>